<dbReference type="AlphaFoldDB" id="A0A8H4LW95"/>
<comment type="caution">
    <text evidence="2">The sequence shown here is derived from an EMBL/GenBank/DDBJ whole genome shotgun (WGS) entry which is preliminary data.</text>
</comment>
<evidence type="ECO:0000313" key="2">
    <source>
        <dbReference type="EMBL" id="KAF4506091.1"/>
    </source>
</evidence>
<evidence type="ECO:0000313" key="3">
    <source>
        <dbReference type="Proteomes" id="UP000557566"/>
    </source>
</evidence>
<reference evidence="2 3" key="1">
    <citation type="journal article" date="2020" name="Genome Biol. Evol.">
        <title>A new high-quality draft genome assembly of the Chinese cordyceps Ophiocordyceps sinensis.</title>
        <authorList>
            <person name="Shu R."/>
            <person name="Zhang J."/>
            <person name="Meng Q."/>
            <person name="Zhang H."/>
            <person name="Zhou G."/>
            <person name="Li M."/>
            <person name="Wu P."/>
            <person name="Zhao Y."/>
            <person name="Chen C."/>
            <person name="Qin Q."/>
        </authorList>
    </citation>
    <scope>NUCLEOTIDE SEQUENCE [LARGE SCALE GENOMIC DNA]</scope>
    <source>
        <strain evidence="2 3">IOZ07</strain>
    </source>
</reference>
<keyword evidence="3" id="KW-1185">Reference proteome</keyword>
<gene>
    <name evidence="2" type="ORF">G6O67_006210</name>
</gene>
<dbReference type="Proteomes" id="UP000557566">
    <property type="component" value="Unassembled WGS sequence"/>
</dbReference>
<accession>A0A8H4LW95</accession>
<dbReference type="EMBL" id="JAAVMX010000007">
    <property type="protein sequence ID" value="KAF4506091.1"/>
    <property type="molecule type" value="Genomic_DNA"/>
</dbReference>
<proteinExistence type="predicted"/>
<sequence>MAVHSLDNIKSNQHISRFPLCCAAAPVGNPNTVPMPAQSPARHDTPSRPCRQTPSTPCTAAAASATTALGTKPPVVLAGKLVVQGLNPLRLLALAEAVRGSNLEKRGRRVDEPLGLDARRAVHVLLGREHKSVVNHPLGLLAEQGRAGVQVDGCPLDERLVPLLGILARRIAKEASAQRAPHLLRVAPARHDPVPVPVHDFEQLVAHVFCPLHRARVDEVLKAPRDREAAVLPRVVDVEQREVVAVGVVELCLFLVCLLLLLLGAGEDVEVEQCHDAEYLVRAIVVHGRNEHLCQRRLHGKVGHFAPEARQQPLVVERAQRVQLLERRQHRVDGRRVHKVKVQQVVDAHGLEHEDRVCQVLPLNVRDRRRQHLGLVCRLGVEPEAFARPSAPGPARPLVSLRLRDGCHDERVHAQLGVVGVLLDESRIHDVVNLVNGNGRLSNVGSNHHLAAPGRCRVENAVLHLRRQLRIHGHNDEVGHAWAQGLHALV</sequence>
<dbReference type="OrthoDB" id="10593552at2759"/>
<feature type="region of interest" description="Disordered" evidence="1">
    <location>
        <begin position="32"/>
        <end position="57"/>
    </location>
</feature>
<evidence type="ECO:0000256" key="1">
    <source>
        <dbReference type="SAM" id="MobiDB-lite"/>
    </source>
</evidence>
<name>A0A8H4LW95_9HYPO</name>
<protein>
    <submittedName>
        <fullName evidence="2">Uncharacterized protein</fullName>
    </submittedName>
</protein>
<organism evidence="2 3">
    <name type="scientific">Ophiocordyceps sinensis</name>
    <dbReference type="NCBI Taxonomy" id="72228"/>
    <lineage>
        <taxon>Eukaryota</taxon>
        <taxon>Fungi</taxon>
        <taxon>Dikarya</taxon>
        <taxon>Ascomycota</taxon>
        <taxon>Pezizomycotina</taxon>
        <taxon>Sordariomycetes</taxon>
        <taxon>Hypocreomycetidae</taxon>
        <taxon>Hypocreales</taxon>
        <taxon>Ophiocordycipitaceae</taxon>
        <taxon>Ophiocordyceps</taxon>
    </lineage>
</organism>